<dbReference type="PANTHER" id="PTHR16052">
    <property type="entry name" value="TBCC DOMAIN-CONTAINING PROTEIN 1"/>
    <property type="match status" value="1"/>
</dbReference>
<dbReference type="EMBL" id="CP133614">
    <property type="protein sequence ID" value="WMV19160.1"/>
    <property type="molecule type" value="Genomic_DNA"/>
</dbReference>
<proteinExistence type="predicted"/>
<evidence type="ECO:0000313" key="2">
    <source>
        <dbReference type="Proteomes" id="UP001234989"/>
    </source>
</evidence>
<organism evidence="1 2">
    <name type="scientific">Solanum verrucosum</name>
    <dbReference type="NCBI Taxonomy" id="315347"/>
    <lineage>
        <taxon>Eukaryota</taxon>
        <taxon>Viridiplantae</taxon>
        <taxon>Streptophyta</taxon>
        <taxon>Embryophyta</taxon>
        <taxon>Tracheophyta</taxon>
        <taxon>Spermatophyta</taxon>
        <taxon>Magnoliopsida</taxon>
        <taxon>eudicotyledons</taxon>
        <taxon>Gunneridae</taxon>
        <taxon>Pentapetalae</taxon>
        <taxon>asterids</taxon>
        <taxon>lamiids</taxon>
        <taxon>Solanales</taxon>
        <taxon>Solanaceae</taxon>
        <taxon>Solanoideae</taxon>
        <taxon>Solaneae</taxon>
        <taxon>Solanum</taxon>
    </lineage>
</organism>
<accession>A0AAF0QBI1</accession>
<name>A0AAF0QBI1_SOLVR</name>
<dbReference type="AlphaFoldDB" id="A0AAF0QBI1"/>
<sequence>MPTILIFPFHTLLSHTMTMPPLVPLASNIINTFVSPNFSDYISDLPFHLGFQTTLAFQLARSNSRRNMPSQSDEEAHQLSYLQKHLGNILSLLSESVEGDCEESLVCEF</sequence>
<dbReference type="InterPro" id="IPR039589">
    <property type="entry name" value="TBCC1"/>
</dbReference>
<evidence type="ECO:0000313" key="1">
    <source>
        <dbReference type="EMBL" id="WMV19160.1"/>
    </source>
</evidence>
<reference evidence="1" key="1">
    <citation type="submission" date="2023-08" db="EMBL/GenBank/DDBJ databases">
        <title>A de novo genome assembly of Solanum verrucosum Schlechtendal, a Mexican diploid species geographically isolated from the other diploid A-genome species in potato relatives.</title>
        <authorList>
            <person name="Hosaka K."/>
        </authorList>
    </citation>
    <scope>NUCLEOTIDE SEQUENCE</scope>
    <source>
        <tissue evidence="1">Young leaves</tissue>
    </source>
</reference>
<keyword evidence="2" id="KW-1185">Reference proteome</keyword>
<protein>
    <submittedName>
        <fullName evidence="1">Uncharacterized protein</fullName>
    </submittedName>
</protein>
<dbReference type="PANTHER" id="PTHR16052:SF0">
    <property type="entry name" value="TBCC DOMAIN-CONTAINING PROTEIN 1"/>
    <property type="match status" value="1"/>
</dbReference>
<gene>
    <name evidence="1" type="ORF">MTR67_012545</name>
</gene>
<dbReference type="Proteomes" id="UP001234989">
    <property type="component" value="Chromosome 3"/>
</dbReference>